<organism evidence="1 2">
    <name type="scientific">Chryseobacterium indologenes</name>
    <name type="common">Flavobacterium indologenes</name>
    <dbReference type="NCBI Taxonomy" id="253"/>
    <lineage>
        <taxon>Bacteria</taxon>
        <taxon>Pseudomonadati</taxon>
        <taxon>Bacteroidota</taxon>
        <taxon>Flavobacteriia</taxon>
        <taxon>Flavobacteriales</taxon>
        <taxon>Weeksellaceae</taxon>
        <taxon>Chryseobacterium group</taxon>
        <taxon>Chryseobacterium</taxon>
    </lineage>
</organism>
<sequence>MNKKFILLVFLEGIFLPKAQVGINNSSPAATLDVTSKTTGTTAGTPEGLIAPRLTLLDLNQKSSAYTAAQTGTLIYVTNASNASPSGKTVNIITTGYYYFDGSVWQRIINNSNNIYTSDGTLAGNRTVTQGANTLSFNSTATTGTSHFNVDGSTFSVDAVNNRVGITVTAPLATLDVAGEPANTSRFDGIIPPRITGAQLRAKTYTASHAGTIVYATAADTAPSGQTVNVTSPGSYYFDGTVWVQLQAISQTAGSKVFKTPLQSQSNVPVLNVGDFEFRVTTGNVIQIRFTGTGSRAYNSFVTEHWSSNGYFVASSSGTANGTFANIAGSTVIGQVNELNIIRIYDPVTDKMYRYEMNLISVSGNNELSQVVEVF</sequence>
<name>A0A0N0IVR2_CHRID</name>
<dbReference type="Proteomes" id="UP000037953">
    <property type="component" value="Unassembled WGS sequence"/>
</dbReference>
<protein>
    <submittedName>
        <fullName evidence="1">Uncharacterized protein</fullName>
    </submittedName>
</protein>
<dbReference type="PATRIC" id="fig|253.9.peg.4522"/>
<accession>A0A0N0IVR2</accession>
<evidence type="ECO:0000313" key="2">
    <source>
        <dbReference type="Proteomes" id="UP000037953"/>
    </source>
</evidence>
<reference evidence="2" key="2">
    <citation type="submission" date="2015-09" db="EMBL/GenBank/DDBJ databases">
        <title>Draft genome sequence of a multidrug-resistant Chryseobacterium indologenes isolate from Malaysia.</title>
        <authorList>
            <person name="Yu C.Y."/>
            <person name="Ang G.Y."/>
            <person name="Chan K.-G."/>
        </authorList>
    </citation>
    <scope>NUCLEOTIDE SEQUENCE [LARGE SCALE GENOMIC DNA]</scope>
    <source>
        <strain evidence="2">CI_885</strain>
    </source>
</reference>
<proteinExistence type="predicted"/>
<evidence type="ECO:0000313" key="1">
    <source>
        <dbReference type="EMBL" id="KPE50753.1"/>
    </source>
</evidence>
<reference evidence="1 2" key="1">
    <citation type="journal article" date="2015" name="Genom Data">
        <title>Draft genome sequence of a multidrug-resistant Chryseobacterium indologenes isolate from Malaysia.</title>
        <authorList>
            <person name="Yu C.Y."/>
            <person name="Ang G.Y."/>
            <person name="Cheng H.J."/>
            <person name="Cheong Y.M."/>
            <person name="Yin W.F."/>
            <person name="Chan K.G."/>
        </authorList>
    </citation>
    <scope>NUCLEOTIDE SEQUENCE [LARGE SCALE GENOMIC DNA]</scope>
    <source>
        <strain evidence="1 2">CI_885</strain>
    </source>
</reference>
<dbReference type="AlphaFoldDB" id="A0A0N0IVR2"/>
<dbReference type="OrthoDB" id="1268762at2"/>
<dbReference type="EMBL" id="LJOD01000008">
    <property type="protein sequence ID" value="KPE50753.1"/>
    <property type="molecule type" value="Genomic_DNA"/>
</dbReference>
<gene>
    <name evidence="1" type="ORF">AOB46_13260</name>
</gene>
<dbReference type="RefSeq" id="WP_062700109.1">
    <property type="nucleotide sequence ID" value="NZ_LJOD01000008.1"/>
</dbReference>
<comment type="caution">
    <text evidence="1">The sequence shown here is derived from an EMBL/GenBank/DDBJ whole genome shotgun (WGS) entry which is preliminary data.</text>
</comment>